<dbReference type="KEGG" id="cfem:HCR03_17535"/>
<dbReference type="EMBL" id="CP060286">
    <property type="protein sequence ID" value="QNK40428.1"/>
    <property type="molecule type" value="Genomic_DNA"/>
</dbReference>
<reference evidence="1 2" key="1">
    <citation type="submission" date="2020-08" db="EMBL/GenBank/DDBJ databases">
        <title>The isolate Caproiciproducens sp. 7D4C2 produces n-caproate at mildly acidic conditions from hexoses: genome and rBOX comparison with related strains and chain-elongating bacteria.</title>
        <authorList>
            <person name="Esquivel-Elizondo S."/>
            <person name="Bagci C."/>
            <person name="Temovska M."/>
            <person name="Jeon B.S."/>
            <person name="Bessarab I."/>
            <person name="Williams R.B.H."/>
            <person name="Huson D.H."/>
            <person name="Angenent L.T."/>
        </authorList>
    </citation>
    <scope>NUCLEOTIDE SEQUENCE [LARGE SCALE GENOMIC DNA]</scope>
    <source>
        <strain evidence="1 2">7D4C2</strain>
    </source>
</reference>
<evidence type="ECO:0000313" key="1">
    <source>
        <dbReference type="EMBL" id="QNK40428.1"/>
    </source>
</evidence>
<gene>
    <name evidence="1" type="ORF">HCR03_17535</name>
</gene>
<protein>
    <submittedName>
        <fullName evidence="1">Uncharacterized protein</fullName>
    </submittedName>
</protein>
<name>A0A7G8T9Y7_9FIRM</name>
<dbReference type="RefSeq" id="WP_066643799.1">
    <property type="nucleotide sequence ID" value="NZ_CP060286.1"/>
</dbReference>
<dbReference type="Proteomes" id="UP000515909">
    <property type="component" value="Chromosome"/>
</dbReference>
<accession>A0A7G8T9Y7</accession>
<proteinExistence type="predicted"/>
<dbReference type="AlphaFoldDB" id="A0A7G8T9Y7"/>
<sequence length="117" mass="13222">MIPFRDLIFRQDNAVPNPAVEISYLEREQQSQLLEFMQKNSCAPSINQAKRLKELSQSGSLDLSAINVVMTEGKADPIKVTLPGKKLKQYFPVDYTPAQMEDVILKLLKNWKLSGGQ</sequence>
<organism evidence="1 2">
    <name type="scientific">Caproicibacter fermentans</name>
    <dbReference type="NCBI Taxonomy" id="2576756"/>
    <lineage>
        <taxon>Bacteria</taxon>
        <taxon>Bacillati</taxon>
        <taxon>Bacillota</taxon>
        <taxon>Clostridia</taxon>
        <taxon>Eubacteriales</taxon>
        <taxon>Acutalibacteraceae</taxon>
        <taxon>Caproicibacter</taxon>
    </lineage>
</organism>
<evidence type="ECO:0000313" key="2">
    <source>
        <dbReference type="Proteomes" id="UP000515909"/>
    </source>
</evidence>